<name>A0A5C5UXY8_9BACT</name>
<dbReference type="AlphaFoldDB" id="A0A5C5UXY8"/>
<keyword evidence="7" id="KW-1185">Reference proteome</keyword>
<dbReference type="GO" id="GO:0044781">
    <property type="term" value="P:bacterial-type flagellum organization"/>
    <property type="evidence" value="ECO:0007669"/>
    <property type="project" value="UniProtKB-UniRule"/>
</dbReference>
<reference evidence="6 7" key="1">
    <citation type="submission" date="2019-02" db="EMBL/GenBank/DDBJ databases">
        <title>Deep-cultivation of Planctomycetes and their phenomic and genomic characterization uncovers novel biology.</title>
        <authorList>
            <person name="Wiegand S."/>
            <person name="Jogler M."/>
            <person name="Boedeker C."/>
            <person name="Pinto D."/>
            <person name="Vollmers J."/>
            <person name="Rivas-Marin E."/>
            <person name="Kohn T."/>
            <person name="Peeters S.H."/>
            <person name="Heuer A."/>
            <person name="Rast P."/>
            <person name="Oberbeckmann S."/>
            <person name="Bunk B."/>
            <person name="Jeske O."/>
            <person name="Meyerdierks A."/>
            <person name="Storesund J.E."/>
            <person name="Kallscheuer N."/>
            <person name="Luecker S."/>
            <person name="Lage O.M."/>
            <person name="Pohl T."/>
            <person name="Merkel B.J."/>
            <person name="Hornburger P."/>
            <person name="Mueller R.-W."/>
            <person name="Bruemmer F."/>
            <person name="Labrenz M."/>
            <person name="Spormann A.M."/>
            <person name="Op Den Camp H."/>
            <person name="Overmann J."/>
            <person name="Amann R."/>
            <person name="Jetten M.S.M."/>
            <person name="Mascher T."/>
            <person name="Medema M.H."/>
            <person name="Devos D.P."/>
            <person name="Kaster A.-K."/>
            <person name="Ovreas L."/>
            <person name="Rohde M."/>
            <person name="Galperin M.Y."/>
            <person name="Jogler C."/>
        </authorList>
    </citation>
    <scope>NUCLEOTIDE SEQUENCE [LARGE SCALE GENOMIC DNA]</scope>
    <source>
        <strain evidence="6 7">KOR34</strain>
    </source>
</reference>
<dbReference type="RefSeq" id="WP_146568400.1">
    <property type="nucleotide sequence ID" value="NZ_SIHJ01000004.1"/>
</dbReference>
<gene>
    <name evidence="6" type="primary">flgD</name>
    <name evidence="6" type="ORF">KOR34_45920</name>
</gene>
<dbReference type="Proteomes" id="UP000316714">
    <property type="component" value="Unassembled WGS sequence"/>
</dbReference>
<comment type="function">
    <text evidence="4 5">Required for flagellar hook formation. May act as a scaffolding protein.</text>
</comment>
<evidence type="ECO:0000313" key="7">
    <source>
        <dbReference type="Proteomes" id="UP000316714"/>
    </source>
</evidence>
<protein>
    <recommendedName>
        <fullName evidence="2 5">Basal-body rod modification protein FlgD</fullName>
    </recommendedName>
</protein>
<evidence type="ECO:0000313" key="6">
    <source>
        <dbReference type="EMBL" id="TWT31216.1"/>
    </source>
</evidence>
<comment type="caution">
    <text evidence="6">The sequence shown here is derived from an EMBL/GenBank/DDBJ whole genome shotgun (WGS) entry which is preliminary data.</text>
</comment>
<organism evidence="6 7">
    <name type="scientific">Posidoniimonas corsicana</name>
    <dbReference type="NCBI Taxonomy" id="1938618"/>
    <lineage>
        <taxon>Bacteria</taxon>
        <taxon>Pseudomonadati</taxon>
        <taxon>Planctomycetota</taxon>
        <taxon>Planctomycetia</taxon>
        <taxon>Pirellulales</taxon>
        <taxon>Lacipirellulaceae</taxon>
        <taxon>Posidoniimonas</taxon>
    </lineage>
</organism>
<dbReference type="Pfam" id="PF03963">
    <property type="entry name" value="FlgD"/>
    <property type="match status" value="1"/>
</dbReference>
<keyword evidence="3 5" id="KW-1005">Bacterial flagellum biogenesis</keyword>
<dbReference type="OrthoDB" id="280334at2"/>
<comment type="similarity">
    <text evidence="1 5">Belongs to the FlgD family.</text>
</comment>
<evidence type="ECO:0000256" key="3">
    <source>
        <dbReference type="ARBA" id="ARBA00022795"/>
    </source>
</evidence>
<evidence type="ECO:0000256" key="5">
    <source>
        <dbReference type="RuleBase" id="RU362076"/>
    </source>
</evidence>
<dbReference type="InterPro" id="IPR005648">
    <property type="entry name" value="FlgD"/>
</dbReference>
<evidence type="ECO:0000256" key="4">
    <source>
        <dbReference type="ARBA" id="ARBA00024746"/>
    </source>
</evidence>
<evidence type="ECO:0000256" key="1">
    <source>
        <dbReference type="ARBA" id="ARBA00010577"/>
    </source>
</evidence>
<sequence>MSQISSALGAGSATSSTGKDAFNDIDLNVFLQLMITELQNQDPLNPLENDELLAQISQIREVGATDKLTQTLDAVLLGQNVSSATNLIGADVVALTDDGQRVTGNVRRVTIADGQPTLDLAVDTETKASATEGDMASGSYVYDVVWDGPNGATYGVQVTANTANFSDFKGSIQINNLPETTGDKRIYRTDKSGSGESRLIGSLRGTAANMLDTVSDANRSGSALTESPILVNFARKASVSLKNISEINPPD</sequence>
<evidence type="ECO:0000256" key="2">
    <source>
        <dbReference type="ARBA" id="ARBA00016013"/>
    </source>
</evidence>
<dbReference type="EMBL" id="SIHJ01000004">
    <property type="protein sequence ID" value="TWT31216.1"/>
    <property type="molecule type" value="Genomic_DNA"/>
</dbReference>
<accession>A0A5C5UXY8</accession>
<proteinExistence type="inferred from homology"/>